<dbReference type="Proteomes" id="UP000607397">
    <property type="component" value="Unassembled WGS sequence"/>
</dbReference>
<keyword evidence="5" id="KW-1185">Reference proteome</keyword>
<dbReference type="AlphaFoldDB" id="A0A8K2A2M0"/>
<keyword evidence="1" id="KW-0175">Coiled coil</keyword>
<organism evidence="4 5">
    <name type="scientific">Petrachloros mirabilis ULC683</name>
    <dbReference type="NCBI Taxonomy" id="2781853"/>
    <lineage>
        <taxon>Bacteria</taxon>
        <taxon>Bacillati</taxon>
        <taxon>Cyanobacteriota</taxon>
        <taxon>Cyanophyceae</taxon>
        <taxon>Synechococcales</taxon>
        <taxon>Petrachlorosaceae</taxon>
        <taxon>Petrachloros</taxon>
        <taxon>Petrachloros mirabilis</taxon>
    </lineage>
</organism>
<evidence type="ECO:0000256" key="2">
    <source>
        <dbReference type="SAM" id="MobiDB-lite"/>
    </source>
</evidence>
<sequence>MTHSFSPQETSTPEAISDSGLDAEQATELAEARQLILWLESHPNYADLVEQARQDRLHPPAPVPRWQRPWRWSWQRLKPLLVAKESDLHGNAFVSNPLQGDAKIMGGIITVSNLINVLGTAPLLDFSLSSLVPIGRPLAILLTVLLLKLSNDTASAVARGKQGSRSWAYTAAAIGYIPLSVLMSMVAGISTELLNNRSALVHVQAEALTDTRLADQRQYVQSLENPAGPIYQTAADRCTEGEAALSQLPRSNSTWNMRYVQLYGSWQERNQNWDAVPTEQLPVCRRRDRLEEESRDRYQAALLKLDQTEAERLAMNNDLLFLEQHFPNTYNQYFRVVGWEKNTEFRSGVEAVTVASEQVIAKMLTGQWTQLGLSLFMMTLSVVSSAVACVMVYQFSRREDVERSWSEALQHARDQWLMDRFSELVQLQEAERHQALQALDTEQPNRLN</sequence>
<dbReference type="RefSeq" id="WP_161827152.1">
    <property type="nucleotide sequence ID" value="NZ_WVIC01000064.1"/>
</dbReference>
<feature type="compositionally biased region" description="Polar residues" evidence="2">
    <location>
        <begin position="1"/>
        <end position="14"/>
    </location>
</feature>
<feature type="transmembrane region" description="Helical" evidence="3">
    <location>
        <begin position="371"/>
        <end position="393"/>
    </location>
</feature>
<feature type="region of interest" description="Disordered" evidence="2">
    <location>
        <begin position="1"/>
        <end position="24"/>
    </location>
</feature>
<evidence type="ECO:0000256" key="1">
    <source>
        <dbReference type="SAM" id="Coils"/>
    </source>
</evidence>
<reference evidence="4" key="1">
    <citation type="submission" date="2019-12" db="EMBL/GenBank/DDBJ databases">
        <title>High-Quality draft genome sequences of three cyanobacteria isolated from the limestone walls of the Old Cathedral of Coimbra.</title>
        <authorList>
            <person name="Tiago I."/>
            <person name="Soares F."/>
            <person name="Portugal A."/>
        </authorList>
    </citation>
    <scope>NUCLEOTIDE SEQUENCE [LARGE SCALE GENOMIC DNA]</scope>
    <source>
        <strain evidence="4">C</strain>
    </source>
</reference>
<gene>
    <name evidence="4" type="ORF">GS597_19655</name>
</gene>
<evidence type="ECO:0000313" key="4">
    <source>
        <dbReference type="EMBL" id="NCJ08681.1"/>
    </source>
</evidence>
<proteinExistence type="predicted"/>
<keyword evidence="3" id="KW-0812">Transmembrane</keyword>
<keyword evidence="3" id="KW-1133">Transmembrane helix</keyword>
<protein>
    <submittedName>
        <fullName evidence="4">Uncharacterized protein</fullName>
    </submittedName>
</protein>
<comment type="caution">
    <text evidence="4">The sequence shown here is derived from an EMBL/GenBank/DDBJ whole genome shotgun (WGS) entry which is preliminary data.</text>
</comment>
<feature type="coiled-coil region" evidence="1">
    <location>
        <begin position="291"/>
        <end position="325"/>
    </location>
</feature>
<evidence type="ECO:0000256" key="3">
    <source>
        <dbReference type="SAM" id="Phobius"/>
    </source>
</evidence>
<dbReference type="EMBL" id="WVIC01000064">
    <property type="protein sequence ID" value="NCJ08681.1"/>
    <property type="molecule type" value="Genomic_DNA"/>
</dbReference>
<evidence type="ECO:0000313" key="5">
    <source>
        <dbReference type="Proteomes" id="UP000607397"/>
    </source>
</evidence>
<name>A0A8K2A2M0_9CYAN</name>
<keyword evidence="3" id="KW-0472">Membrane</keyword>
<accession>A0A8K2A2M0</accession>